<keyword evidence="1" id="KW-0472">Membrane</keyword>
<accession>A0A0F9LIE9</accession>
<name>A0A0F9LIE9_9ZZZZ</name>
<gene>
    <name evidence="2" type="ORF">LCGC14_1274150</name>
</gene>
<sequence length="110" mass="12574">MEKVLKDLYIKFIVAIEITAWILFFNIMILNSIFDDIVAYNNLMIIFGVAMYHMLVYDVVLIVKIATKRKEFQNKPKIEEIQMITSCKSCGAEVLDKAGEFCSKCGGPLK</sequence>
<dbReference type="EMBL" id="LAZR01007180">
    <property type="protein sequence ID" value="KKM86921.1"/>
    <property type="molecule type" value="Genomic_DNA"/>
</dbReference>
<evidence type="ECO:0000313" key="2">
    <source>
        <dbReference type="EMBL" id="KKM86921.1"/>
    </source>
</evidence>
<reference evidence="2" key="1">
    <citation type="journal article" date="2015" name="Nature">
        <title>Complex archaea that bridge the gap between prokaryotes and eukaryotes.</title>
        <authorList>
            <person name="Spang A."/>
            <person name="Saw J.H."/>
            <person name="Jorgensen S.L."/>
            <person name="Zaremba-Niedzwiedzka K."/>
            <person name="Martijn J."/>
            <person name="Lind A.E."/>
            <person name="van Eijk R."/>
            <person name="Schleper C."/>
            <person name="Guy L."/>
            <person name="Ettema T.J."/>
        </authorList>
    </citation>
    <scope>NUCLEOTIDE SEQUENCE</scope>
</reference>
<keyword evidence="1" id="KW-1133">Transmembrane helix</keyword>
<dbReference type="AlphaFoldDB" id="A0A0F9LIE9"/>
<protein>
    <recommendedName>
        <fullName evidence="3">Zinc-ribbon domain-containing protein</fullName>
    </recommendedName>
</protein>
<proteinExistence type="predicted"/>
<keyword evidence="1" id="KW-0812">Transmembrane</keyword>
<organism evidence="2">
    <name type="scientific">marine sediment metagenome</name>
    <dbReference type="NCBI Taxonomy" id="412755"/>
    <lineage>
        <taxon>unclassified sequences</taxon>
        <taxon>metagenomes</taxon>
        <taxon>ecological metagenomes</taxon>
    </lineage>
</organism>
<feature type="transmembrane region" description="Helical" evidence="1">
    <location>
        <begin position="12"/>
        <end position="34"/>
    </location>
</feature>
<evidence type="ECO:0008006" key="3">
    <source>
        <dbReference type="Google" id="ProtNLM"/>
    </source>
</evidence>
<feature type="transmembrane region" description="Helical" evidence="1">
    <location>
        <begin position="40"/>
        <end position="63"/>
    </location>
</feature>
<comment type="caution">
    <text evidence="2">The sequence shown here is derived from an EMBL/GenBank/DDBJ whole genome shotgun (WGS) entry which is preliminary data.</text>
</comment>
<evidence type="ECO:0000256" key="1">
    <source>
        <dbReference type="SAM" id="Phobius"/>
    </source>
</evidence>